<feature type="compositionally biased region" description="Polar residues" evidence="2">
    <location>
        <begin position="628"/>
        <end position="644"/>
    </location>
</feature>
<accession>A0AAN7A4P5</accession>
<dbReference type="AlphaFoldDB" id="A0AAN7A4P5"/>
<feature type="region of interest" description="Disordered" evidence="2">
    <location>
        <begin position="605"/>
        <end position="649"/>
    </location>
</feature>
<comment type="caution">
    <text evidence="3">The sequence shown here is derived from an EMBL/GenBank/DDBJ whole genome shotgun (WGS) entry which is preliminary data.</text>
</comment>
<dbReference type="EMBL" id="MU866240">
    <property type="protein sequence ID" value="KAK4175296.1"/>
    <property type="molecule type" value="Genomic_DNA"/>
</dbReference>
<reference evidence="3" key="1">
    <citation type="journal article" date="2023" name="Mol. Phylogenet. Evol.">
        <title>Genome-scale phylogeny and comparative genomics of the fungal order Sordariales.</title>
        <authorList>
            <person name="Hensen N."/>
            <person name="Bonometti L."/>
            <person name="Westerberg I."/>
            <person name="Brannstrom I.O."/>
            <person name="Guillou S."/>
            <person name="Cros-Aarteil S."/>
            <person name="Calhoun S."/>
            <person name="Haridas S."/>
            <person name="Kuo A."/>
            <person name="Mondo S."/>
            <person name="Pangilinan J."/>
            <person name="Riley R."/>
            <person name="LaButti K."/>
            <person name="Andreopoulos B."/>
            <person name="Lipzen A."/>
            <person name="Chen C."/>
            <person name="Yan M."/>
            <person name="Daum C."/>
            <person name="Ng V."/>
            <person name="Clum A."/>
            <person name="Steindorff A."/>
            <person name="Ohm R.A."/>
            <person name="Martin F."/>
            <person name="Silar P."/>
            <person name="Natvig D.O."/>
            <person name="Lalanne C."/>
            <person name="Gautier V."/>
            <person name="Ament-Velasquez S.L."/>
            <person name="Kruys A."/>
            <person name="Hutchinson M.I."/>
            <person name="Powell A.J."/>
            <person name="Barry K."/>
            <person name="Miller A.N."/>
            <person name="Grigoriev I.V."/>
            <person name="Debuchy R."/>
            <person name="Gladieux P."/>
            <person name="Hiltunen Thoren M."/>
            <person name="Johannesson H."/>
        </authorList>
    </citation>
    <scope>NUCLEOTIDE SEQUENCE</scope>
    <source>
        <strain evidence="3">CBS 892.96</strain>
    </source>
</reference>
<feature type="compositionally biased region" description="Polar residues" evidence="2">
    <location>
        <begin position="542"/>
        <end position="557"/>
    </location>
</feature>
<feature type="coiled-coil region" evidence="1">
    <location>
        <begin position="28"/>
        <end position="55"/>
    </location>
</feature>
<dbReference type="Proteomes" id="UP001302321">
    <property type="component" value="Unassembled WGS sequence"/>
</dbReference>
<evidence type="ECO:0000256" key="1">
    <source>
        <dbReference type="SAM" id="Coils"/>
    </source>
</evidence>
<protein>
    <submittedName>
        <fullName evidence="3">Uncharacterized protein</fullName>
    </submittedName>
</protein>
<name>A0AAN7A4P5_9PEZI</name>
<reference evidence="3" key="2">
    <citation type="submission" date="2023-05" db="EMBL/GenBank/DDBJ databases">
        <authorList>
            <consortium name="Lawrence Berkeley National Laboratory"/>
            <person name="Steindorff A."/>
            <person name="Hensen N."/>
            <person name="Bonometti L."/>
            <person name="Westerberg I."/>
            <person name="Brannstrom I.O."/>
            <person name="Guillou S."/>
            <person name="Cros-Aarteil S."/>
            <person name="Calhoun S."/>
            <person name="Haridas S."/>
            <person name="Kuo A."/>
            <person name="Mondo S."/>
            <person name="Pangilinan J."/>
            <person name="Riley R."/>
            <person name="Labutti K."/>
            <person name="Andreopoulos B."/>
            <person name="Lipzen A."/>
            <person name="Chen C."/>
            <person name="Yanf M."/>
            <person name="Daum C."/>
            <person name="Ng V."/>
            <person name="Clum A."/>
            <person name="Ohm R."/>
            <person name="Martin F."/>
            <person name="Silar P."/>
            <person name="Natvig D."/>
            <person name="Lalanne C."/>
            <person name="Gautier V."/>
            <person name="Ament-Velasquez S.L."/>
            <person name="Kruys A."/>
            <person name="Hutchinson M.I."/>
            <person name="Powell A.J."/>
            <person name="Barry K."/>
            <person name="Miller A.N."/>
            <person name="Grigoriev I.V."/>
            <person name="Debuchy R."/>
            <person name="Gladieux P."/>
            <person name="Thoren M.H."/>
            <person name="Johannesson H."/>
        </authorList>
    </citation>
    <scope>NUCLEOTIDE SEQUENCE</scope>
    <source>
        <strain evidence="3">CBS 892.96</strain>
    </source>
</reference>
<sequence length="851" mass="94781">MSLPFEISQIHGALALAYRVIEIGWSDVHDAHQQYLEFRQDIKDLTNNLDNLARAIGQAHRGSLLNDRPSTATTNNFHHVLGSFTAVLEDCLRLLERQSSYGFNRGPVYNLRWFLLVKDDVMMLRDRIAFLNIKLSVAFKALEIETNDGTRRLVVGVGELLLQRIDLLETRLLGQPRTNEPERIMDIPQPLEDFLVAMAVSGYGNLSSIPLAQGIDETIFYLDRATRWHVRRQAGQPIEQILASQFANMIRAYWTLQATKSGDEYVAVSSRATIDDFEANFPRLGMTVQRYLHKLGEKIFEAHDALAQSGEQAPTLAQVQEALHRERHSWDHHCGWRPRRHDDDDPRRGEKIFSCRLQDINAAEQNLEIWQHDEKNDQQLTVITCGANRADRVYQVDRTTLMVIPSDDSLVQGNDFYSVVVNPGQIGGQTGFRLAFQTKGALFNFQQFCTGYRVVDDLFGAKVILQQAEGVFGGTQRRSTGRVQLWSSTVRPTGRALPKELLSSSTSTLRNLPGMGFSLNTPPPVLPPLDSFSRLTLSQEPALTPATSPTSSIQSVETPPPIMSSFSPSQNNQFRQTPSPINNRFSSNSYNSHSSWRHPVLLAQASGGTQSPPANPRYSTRNDEFQPAATSPASHIQRNNTTASRPLPRRPSMALSVMSQSSAASIASTTHSANLIQVDSRGTLGCIIDAPEPPRLVLFFQGRAPAEPHSLLTIDINTNVRINPDLCSCRQGQTEHPRARQQVASSQCCKVVLQATGGGTKIYAKETATPDDTKDGNNRKNSNGNGPGEIPSWNLASAGRFQQHNVPKKGGMKEVKRLKLVTIEFASVEARRRFVANFNDLQELYSRYAVV</sequence>
<proteinExistence type="predicted"/>
<feature type="region of interest" description="Disordered" evidence="2">
    <location>
        <begin position="542"/>
        <end position="592"/>
    </location>
</feature>
<keyword evidence="1" id="KW-0175">Coiled coil</keyword>
<feature type="compositionally biased region" description="Low complexity" evidence="2">
    <location>
        <begin position="582"/>
        <end position="592"/>
    </location>
</feature>
<evidence type="ECO:0000313" key="4">
    <source>
        <dbReference type="Proteomes" id="UP001302321"/>
    </source>
</evidence>
<organism evidence="3 4">
    <name type="scientific">Triangularia setosa</name>
    <dbReference type="NCBI Taxonomy" id="2587417"/>
    <lineage>
        <taxon>Eukaryota</taxon>
        <taxon>Fungi</taxon>
        <taxon>Dikarya</taxon>
        <taxon>Ascomycota</taxon>
        <taxon>Pezizomycotina</taxon>
        <taxon>Sordariomycetes</taxon>
        <taxon>Sordariomycetidae</taxon>
        <taxon>Sordariales</taxon>
        <taxon>Podosporaceae</taxon>
        <taxon>Triangularia</taxon>
    </lineage>
</organism>
<evidence type="ECO:0000256" key="2">
    <source>
        <dbReference type="SAM" id="MobiDB-lite"/>
    </source>
</evidence>
<evidence type="ECO:0000313" key="3">
    <source>
        <dbReference type="EMBL" id="KAK4175296.1"/>
    </source>
</evidence>
<keyword evidence="4" id="KW-1185">Reference proteome</keyword>
<feature type="region of interest" description="Disordered" evidence="2">
    <location>
        <begin position="763"/>
        <end position="794"/>
    </location>
</feature>
<feature type="compositionally biased region" description="Polar residues" evidence="2">
    <location>
        <begin position="564"/>
        <end position="581"/>
    </location>
</feature>
<gene>
    <name evidence="3" type="ORF">QBC36DRAFT_331747</name>
</gene>